<evidence type="ECO:0000256" key="1">
    <source>
        <dbReference type="ARBA" id="ARBA00001164"/>
    </source>
</evidence>
<comment type="catalytic activity">
    <reaction evidence="1 9">
        <text>N-(5-phospho-beta-D-ribosyl)anthranilate = 1-(2-carboxyphenylamino)-1-deoxy-D-ribulose 5-phosphate</text>
        <dbReference type="Rhea" id="RHEA:21540"/>
        <dbReference type="ChEBI" id="CHEBI:18277"/>
        <dbReference type="ChEBI" id="CHEBI:58613"/>
        <dbReference type="EC" id="5.3.1.24"/>
    </reaction>
</comment>
<dbReference type="CDD" id="cd00405">
    <property type="entry name" value="PRAI"/>
    <property type="match status" value="1"/>
</dbReference>
<sequence length="223" mass="23785">MKLDVKICGLKTPDATERALARGATHLGFIFFDKSPRNIEPDLAGELASLAKGRAKTVAVTVDADDETLDDIVSLMQPDILQFHGHESPDRLLAVKALFGLPVMKAFSIRTADDLDRIDPYIGVADRFLFDAKAPAGSDLPGGNGVSFDWRLLQSLDADINYMLSGGLNKDNVAEALAETGARGIDISSGVESAPGVKNVDRIDAFFDAVDLAGKTALKGRLT</sequence>
<keyword evidence="6 9" id="KW-0822">Tryptophan biosynthesis</keyword>
<comment type="caution">
    <text evidence="11">The sequence shown here is derived from an EMBL/GenBank/DDBJ whole genome shotgun (WGS) entry which is preliminary data.</text>
</comment>
<dbReference type="HAMAP" id="MF_00135">
    <property type="entry name" value="PRAI"/>
    <property type="match status" value="1"/>
</dbReference>
<proteinExistence type="inferred from homology"/>
<dbReference type="RefSeq" id="WP_209946687.1">
    <property type="nucleotide sequence ID" value="NZ_JAGGJU010000009.1"/>
</dbReference>
<dbReference type="GO" id="GO:0004640">
    <property type="term" value="F:phosphoribosylanthranilate isomerase activity"/>
    <property type="evidence" value="ECO:0007669"/>
    <property type="project" value="UniProtKB-EC"/>
</dbReference>
<keyword evidence="7 9" id="KW-0057">Aromatic amino acid biosynthesis</keyword>
<evidence type="ECO:0000256" key="8">
    <source>
        <dbReference type="ARBA" id="ARBA00023235"/>
    </source>
</evidence>
<dbReference type="PANTHER" id="PTHR42894">
    <property type="entry name" value="N-(5'-PHOSPHORIBOSYL)ANTHRANILATE ISOMERASE"/>
    <property type="match status" value="1"/>
</dbReference>
<dbReference type="NCBIfam" id="NF002295">
    <property type="entry name" value="PRK01222.1-1"/>
    <property type="match status" value="1"/>
</dbReference>
<dbReference type="EMBL" id="JAGGJU010000009">
    <property type="protein sequence ID" value="MBP1851834.1"/>
    <property type="molecule type" value="Genomic_DNA"/>
</dbReference>
<protein>
    <recommendedName>
        <fullName evidence="4 9">N-(5'-phosphoribosyl)anthranilate isomerase</fullName>
        <shortName evidence="9">PRAI</shortName>
        <ecNumber evidence="3 9">5.3.1.24</ecNumber>
    </recommendedName>
</protein>
<evidence type="ECO:0000256" key="4">
    <source>
        <dbReference type="ARBA" id="ARBA00022272"/>
    </source>
</evidence>
<name>A0ABS4E1L7_9HYPH</name>
<evidence type="ECO:0000313" key="12">
    <source>
        <dbReference type="Proteomes" id="UP000759443"/>
    </source>
</evidence>
<dbReference type="InterPro" id="IPR044643">
    <property type="entry name" value="TrpF_fam"/>
</dbReference>
<dbReference type="Proteomes" id="UP000759443">
    <property type="component" value="Unassembled WGS sequence"/>
</dbReference>
<comment type="pathway">
    <text evidence="2 9">Amino-acid biosynthesis; L-tryptophan biosynthesis; L-tryptophan from chorismate: step 3/5.</text>
</comment>
<feature type="domain" description="N-(5'phosphoribosyl) anthranilate isomerase (PRAI)" evidence="10">
    <location>
        <begin position="5"/>
        <end position="208"/>
    </location>
</feature>
<evidence type="ECO:0000256" key="2">
    <source>
        <dbReference type="ARBA" id="ARBA00004664"/>
    </source>
</evidence>
<dbReference type="PANTHER" id="PTHR42894:SF1">
    <property type="entry name" value="N-(5'-PHOSPHORIBOSYL)ANTHRANILATE ISOMERASE"/>
    <property type="match status" value="1"/>
</dbReference>
<evidence type="ECO:0000256" key="9">
    <source>
        <dbReference type="HAMAP-Rule" id="MF_00135"/>
    </source>
</evidence>
<dbReference type="InterPro" id="IPR011060">
    <property type="entry name" value="RibuloseP-bd_barrel"/>
</dbReference>
<reference evidence="11 12" key="1">
    <citation type="submission" date="2021-03" db="EMBL/GenBank/DDBJ databases">
        <title>Genomic Encyclopedia of Type Strains, Phase IV (KMG-IV): sequencing the most valuable type-strain genomes for metagenomic binning, comparative biology and taxonomic classification.</title>
        <authorList>
            <person name="Goeker M."/>
        </authorList>
    </citation>
    <scope>NUCLEOTIDE SEQUENCE [LARGE SCALE GENOMIC DNA]</scope>
    <source>
        <strain evidence="11 12">DSM 21600</strain>
    </source>
</reference>
<keyword evidence="8 9" id="KW-0413">Isomerase</keyword>
<evidence type="ECO:0000256" key="7">
    <source>
        <dbReference type="ARBA" id="ARBA00023141"/>
    </source>
</evidence>
<evidence type="ECO:0000256" key="5">
    <source>
        <dbReference type="ARBA" id="ARBA00022605"/>
    </source>
</evidence>
<gene>
    <name evidence="9" type="primary">trpF</name>
    <name evidence="11" type="ORF">J2Z17_003286</name>
</gene>
<dbReference type="EC" id="5.3.1.24" evidence="3 9"/>
<evidence type="ECO:0000259" key="10">
    <source>
        <dbReference type="Pfam" id="PF00697"/>
    </source>
</evidence>
<keyword evidence="5 9" id="KW-0028">Amino-acid biosynthesis</keyword>
<dbReference type="InterPro" id="IPR013785">
    <property type="entry name" value="Aldolase_TIM"/>
</dbReference>
<dbReference type="SUPFAM" id="SSF51366">
    <property type="entry name" value="Ribulose-phoshate binding barrel"/>
    <property type="match status" value="1"/>
</dbReference>
<evidence type="ECO:0000256" key="3">
    <source>
        <dbReference type="ARBA" id="ARBA00012572"/>
    </source>
</evidence>
<dbReference type="InterPro" id="IPR001240">
    <property type="entry name" value="PRAI_dom"/>
</dbReference>
<keyword evidence="12" id="KW-1185">Reference proteome</keyword>
<organism evidence="11 12">
    <name type="scientific">Rhizobium halophytocola</name>
    <dbReference type="NCBI Taxonomy" id="735519"/>
    <lineage>
        <taxon>Bacteria</taxon>
        <taxon>Pseudomonadati</taxon>
        <taxon>Pseudomonadota</taxon>
        <taxon>Alphaproteobacteria</taxon>
        <taxon>Hyphomicrobiales</taxon>
        <taxon>Rhizobiaceae</taxon>
        <taxon>Rhizobium/Agrobacterium group</taxon>
        <taxon>Rhizobium</taxon>
    </lineage>
</organism>
<evidence type="ECO:0000313" key="11">
    <source>
        <dbReference type="EMBL" id="MBP1851834.1"/>
    </source>
</evidence>
<comment type="similarity">
    <text evidence="9">Belongs to the TrpF family.</text>
</comment>
<evidence type="ECO:0000256" key="6">
    <source>
        <dbReference type="ARBA" id="ARBA00022822"/>
    </source>
</evidence>
<dbReference type="Pfam" id="PF00697">
    <property type="entry name" value="PRAI"/>
    <property type="match status" value="1"/>
</dbReference>
<accession>A0ABS4E1L7</accession>
<dbReference type="Gene3D" id="3.20.20.70">
    <property type="entry name" value="Aldolase class I"/>
    <property type="match status" value="1"/>
</dbReference>